<dbReference type="SUPFAM" id="SSF52540">
    <property type="entry name" value="P-loop containing nucleoside triphosphate hydrolases"/>
    <property type="match status" value="1"/>
</dbReference>
<dbReference type="VEuPathDB" id="TriTrypDB:LDHU3_19.0310"/>
<evidence type="ECO:0000256" key="4">
    <source>
        <dbReference type="ARBA" id="ARBA00022951"/>
    </source>
</evidence>
<evidence type="ECO:0000313" key="11">
    <source>
        <dbReference type="EMBL" id="CAC5429413.1"/>
    </source>
</evidence>
<keyword evidence="5" id="KW-0472">Membrane</keyword>
<evidence type="ECO:0000313" key="12">
    <source>
        <dbReference type="Proteomes" id="UP000601710"/>
    </source>
</evidence>
<dbReference type="InterPro" id="IPR045063">
    <property type="entry name" value="Dynamin_N"/>
</dbReference>
<feature type="compositionally biased region" description="Polar residues" evidence="9">
    <location>
        <begin position="489"/>
        <end position="499"/>
    </location>
</feature>
<dbReference type="PROSITE" id="PS51718">
    <property type="entry name" value="G_DYNAMIN_2"/>
    <property type="match status" value="1"/>
</dbReference>
<dbReference type="SMR" id="A0A6J8FD06"/>
<dbReference type="Gene3D" id="3.40.50.300">
    <property type="entry name" value="P-loop containing nucleotide triphosphate hydrolases"/>
    <property type="match status" value="1"/>
</dbReference>
<feature type="compositionally biased region" description="Low complexity" evidence="9">
    <location>
        <begin position="465"/>
        <end position="485"/>
    </location>
</feature>
<dbReference type="InterPro" id="IPR027417">
    <property type="entry name" value="P-loop_NTPase"/>
</dbReference>
<feature type="region of interest" description="Disordered" evidence="9">
    <location>
        <begin position="459"/>
        <end position="529"/>
    </location>
</feature>
<feature type="domain" description="Dynamin-type G" evidence="10">
    <location>
        <begin position="62"/>
        <end position="305"/>
    </location>
</feature>
<accession>A0A6J8FD06</accession>
<evidence type="ECO:0000256" key="8">
    <source>
        <dbReference type="ARBA" id="ARBA00074933"/>
    </source>
</evidence>
<evidence type="ECO:0000256" key="3">
    <source>
        <dbReference type="ARBA" id="ARBA00022729"/>
    </source>
</evidence>
<sequence>MSISGAAPPEPLCGRESGGNVPGSMEALIKKLHPLYTQRVQPLEEMYSFDVFRPSWYEETILNERPFISLFGPWSAGKTTFINYLLQSNHLWTGPQPTTAEFTVVMYGKEPGPVAGQALANSKHLPFKGLLDFGESFISNLKGFQAPHALLERVTLIDTPGVLESSKDIHQRKYDYVNVCRWFAERSDLIFVFFDPSKLDAGGELRQLFQTSFKGIENRLRLVLNKADTISTQELMRVYGSLFWNLSNFINTTEPPRVYVGSFWDKPYSPNSFSRLFAEEKLDLLHELLDVIPQQARDKKIASLIRRAKEVLVHAAIIGGIRADLPVLFGRSKAKKKAAEQLPRRYELIGARYKMNHRDFPPVQAYRSFLERFDVAKFPPLQKAEKAGLIRGIQELIDTILPSMLRPVCNTRAANPFEEDKQTGLLSMYRDHVFLQRDGRSGMQGGTDKVAATMGEGMRDSATTGLSSSVAAAPASGPSSLLGPGTAVTAPSASPSFTESPSLAMAASSTAAAAPSPPPPPSSAAATSSPADMQAMMAIMQQMVAYRQQQQQQDRQSSSAPATVNSHGTLSSSSPQTSGNPVESSVPVTPQESDLNSEPCPPTVVPQPGLSNNCATQVNAWAGEDVSKSQH</sequence>
<dbReference type="GO" id="GO:0005886">
    <property type="term" value="C:plasma membrane"/>
    <property type="evidence" value="ECO:0007669"/>
    <property type="project" value="UniProtKB-SubCell"/>
</dbReference>
<gene>
    <name evidence="11" type="ORF">LDHU3_19.0310</name>
</gene>
<dbReference type="PANTHER" id="PTHR43681:SF1">
    <property type="entry name" value="SARCALUMENIN"/>
    <property type="match status" value="1"/>
</dbReference>
<evidence type="ECO:0000256" key="5">
    <source>
        <dbReference type="ARBA" id="ARBA00023136"/>
    </source>
</evidence>
<keyword evidence="6" id="KW-0325">Glycoprotein</keyword>
<organism evidence="11 12">
    <name type="scientific">Leishmania donovani</name>
    <dbReference type="NCBI Taxonomy" id="5661"/>
    <lineage>
        <taxon>Eukaryota</taxon>
        <taxon>Discoba</taxon>
        <taxon>Euglenozoa</taxon>
        <taxon>Kinetoplastea</taxon>
        <taxon>Metakinetoplastina</taxon>
        <taxon>Trypanosomatida</taxon>
        <taxon>Trypanosomatidae</taxon>
        <taxon>Leishmaniinae</taxon>
        <taxon>Leishmania</taxon>
    </lineage>
</organism>
<dbReference type="GO" id="GO:0005525">
    <property type="term" value="F:GTP binding"/>
    <property type="evidence" value="ECO:0007669"/>
    <property type="project" value="InterPro"/>
</dbReference>
<feature type="region of interest" description="Disordered" evidence="9">
    <location>
        <begin position="544"/>
        <end position="613"/>
    </location>
</feature>
<feature type="compositionally biased region" description="Polar residues" evidence="9">
    <location>
        <begin position="557"/>
        <end position="596"/>
    </location>
</feature>
<proteinExistence type="predicted"/>
<dbReference type="Proteomes" id="UP000601710">
    <property type="component" value="Chromosome 19"/>
</dbReference>
<feature type="compositionally biased region" description="Low complexity" evidence="9">
    <location>
        <begin position="500"/>
        <end position="514"/>
    </location>
</feature>
<evidence type="ECO:0000256" key="2">
    <source>
        <dbReference type="ARBA" id="ARBA00004564"/>
    </source>
</evidence>
<dbReference type="InterPro" id="IPR030381">
    <property type="entry name" value="G_DYNAMIN_dom"/>
</dbReference>
<evidence type="ECO:0000256" key="7">
    <source>
        <dbReference type="ARBA" id="ARBA00060448"/>
    </source>
</evidence>
<evidence type="ECO:0000256" key="1">
    <source>
        <dbReference type="ARBA" id="ARBA00004481"/>
    </source>
</evidence>
<dbReference type="InterPro" id="IPR051943">
    <property type="entry name" value="TRAFAC_Dynamin-like_GTPase"/>
</dbReference>
<dbReference type="GO" id="GO:0010008">
    <property type="term" value="C:endosome membrane"/>
    <property type="evidence" value="ECO:0007669"/>
    <property type="project" value="UniProtKB-SubCell"/>
</dbReference>
<dbReference type="EMBL" id="LR812639">
    <property type="protein sequence ID" value="CAC5429413.1"/>
    <property type="molecule type" value="Genomic_DNA"/>
</dbReference>
<dbReference type="AlphaFoldDB" id="A0A6J8FD06"/>
<dbReference type="Pfam" id="PF00350">
    <property type="entry name" value="Dynamin_N"/>
    <property type="match status" value="1"/>
</dbReference>
<dbReference type="InterPro" id="IPR040990">
    <property type="entry name" value="DUF5600"/>
</dbReference>
<comment type="subcellular location">
    <subcellularLocation>
        <location evidence="1">Endosome membrane</location>
        <topology evidence="1">Peripheral membrane protein</topology>
    </subcellularLocation>
    <subcellularLocation>
        <location evidence="2">Sarcoplasmic reticulum lumen</location>
    </subcellularLocation>
    <subcellularLocation>
        <location evidence="7">Sarcoplasmic reticulum membrane</location>
        <topology evidence="7">Peripheral membrane protein</topology>
    </subcellularLocation>
</comment>
<dbReference type="CDD" id="cd09913">
    <property type="entry name" value="EHD"/>
    <property type="match status" value="1"/>
</dbReference>
<reference evidence="11" key="1">
    <citation type="submission" date="2020-06" db="EMBL/GenBank/DDBJ databases">
        <authorList>
            <person name="Camacho E."/>
            <person name="Gonzalez-de la Fuente S."/>
            <person name="Rastrojo A."/>
            <person name="Peiro-Pastor R."/>
            <person name="Solana JC."/>
            <person name="Tabera L."/>
            <person name="Gamarro F."/>
            <person name="Carrasco-Ramiro F."/>
            <person name="Requena JM."/>
            <person name="Aguado B."/>
        </authorList>
    </citation>
    <scope>NUCLEOTIDE SEQUENCE</scope>
</reference>
<keyword evidence="4" id="KW-0703">Sarcoplasmic reticulum</keyword>
<dbReference type="FunFam" id="3.40.50.300:FF:000635">
    <property type="entry name" value="Sarcalumenin, putative"/>
    <property type="match status" value="1"/>
</dbReference>
<evidence type="ECO:0000259" key="10">
    <source>
        <dbReference type="PROSITE" id="PS51718"/>
    </source>
</evidence>
<dbReference type="VEuPathDB" id="TriTrypDB:LdBPK_190270.1"/>
<keyword evidence="3" id="KW-0732">Signal</keyword>
<dbReference type="Pfam" id="PF18150">
    <property type="entry name" value="DUF5600"/>
    <property type="match status" value="1"/>
</dbReference>
<name>A0A6J8FD06_LEIDO</name>
<evidence type="ECO:0000256" key="9">
    <source>
        <dbReference type="SAM" id="MobiDB-lite"/>
    </source>
</evidence>
<dbReference type="Gene3D" id="1.10.268.20">
    <property type="match status" value="1"/>
</dbReference>
<protein>
    <recommendedName>
        <fullName evidence="8">Sarcalumenin</fullName>
    </recommendedName>
</protein>
<feature type="compositionally biased region" description="Low complexity" evidence="9">
    <location>
        <begin position="544"/>
        <end position="556"/>
    </location>
</feature>
<evidence type="ECO:0000256" key="6">
    <source>
        <dbReference type="ARBA" id="ARBA00023180"/>
    </source>
</evidence>
<dbReference type="PANTHER" id="PTHR43681">
    <property type="entry name" value="TRANSMEMBRANE GTPASE FZO"/>
    <property type="match status" value="1"/>
</dbReference>
<dbReference type="VEuPathDB" id="TriTrypDB:LdCL_190007700"/>